<name>A0A1I7BEH9_9FLAO</name>
<dbReference type="Proteomes" id="UP000236454">
    <property type="component" value="Unassembled WGS sequence"/>
</dbReference>
<dbReference type="AlphaFoldDB" id="A0A1I7BEH9"/>
<gene>
    <name evidence="1" type="ORF">SAMN05216474_2738</name>
</gene>
<keyword evidence="2" id="KW-1185">Reference proteome</keyword>
<reference evidence="1 2" key="1">
    <citation type="submission" date="2016-10" db="EMBL/GenBank/DDBJ databases">
        <authorList>
            <person name="de Groot N.N."/>
        </authorList>
    </citation>
    <scope>NUCLEOTIDE SEQUENCE [LARGE SCALE GENOMIC DNA]</scope>
    <source>
        <strain evidence="1 2">CGMCC 1.7005</strain>
    </source>
</reference>
<sequence length="31" mass="3601">MKTVKKSKAIELMLSTDLSTYIQFLNQELVK</sequence>
<dbReference type="STRING" id="477690.SAMN05216474_2738"/>
<dbReference type="EMBL" id="FPAS01000005">
    <property type="protein sequence ID" value="SFT85564.1"/>
    <property type="molecule type" value="Genomic_DNA"/>
</dbReference>
<accession>A0A1I7BEH9</accession>
<organism evidence="1 2">
    <name type="scientific">Lishizhenia tianjinensis</name>
    <dbReference type="NCBI Taxonomy" id="477690"/>
    <lineage>
        <taxon>Bacteria</taxon>
        <taxon>Pseudomonadati</taxon>
        <taxon>Bacteroidota</taxon>
        <taxon>Flavobacteriia</taxon>
        <taxon>Flavobacteriales</taxon>
        <taxon>Crocinitomicaceae</taxon>
        <taxon>Lishizhenia</taxon>
    </lineage>
</organism>
<protein>
    <submittedName>
        <fullName evidence="1">Uncharacterized protein</fullName>
    </submittedName>
</protein>
<proteinExistence type="predicted"/>
<evidence type="ECO:0000313" key="2">
    <source>
        <dbReference type="Proteomes" id="UP000236454"/>
    </source>
</evidence>
<evidence type="ECO:0000313" key="1">
    <source>
        <dbReference type="EMBL" id="SFT85564.1"/>
    </source>
</evidence>